<dbReference type="AlphaFoldDB" id="A0AAV6G220"/>
<organism evidence="1 2">
    <name type="scientific">Alosa alosa</name>
    <name type="common">allis shad</name>
    <dbReference type="NCBI Taxonomy" id="278164"/>
    <lineage>
        <taxon>Eukaryota</taxon>
        <taxon>Metazoa</taxon>
        <taxon>Chordata</taxon>
        <taxon>Craniata</taxon>
        <taxon>Vertebrata</taxon>
        <taxon>Euteleostomi</taxon>
        <taxon>Actinopterygii</taxon>
        <taxon>Neopterygii</taxon>
        <taxon>Teleostei</taxon>
        <taxon>Clupei</taxon>
        <taxon>Clupeiformes</taxon>
        <taxon>Clupeoidei</taxon>
        <taxon>Clupeidae</taxon>
        <taxon>Alosa</taxon>
    </lineage>
</organism>
<dbReference type="Proteomes" id="UP000823561">
    <property type="component" value="Chromosome 17"/>
</dbReference>
<accession>A0AAV6G220</accession>
<gene>
    <name evidence="1" type="ORF">AALO_G00222850</name>
</gene>
<sequence>MFTMTFSNLSQIPLSKITRNNIMIFNEHCFNFLDFFISLSHTHTARDRDSELSQ</sequence>
<evidence type="ECO:0000313" key="1">
    <source>
        <dbReference type="EMBL" id="KAG5267537.1"/>
    </source>
</evidence>
<evidence type="ECO:0000313" key="2">
    <source>
        <dbReference type="Proteomes" id="UP000823561"/>
    </source>
</evidence>
<proteinExistence type="predicted"/>
<name>A0AAV6G220_9TELE</name>
<reference evidence="1 2" key="1">
    <citation type="submission" date="2020-10" db="EMBL/GenBank/DDBJ databases">
        <title>Chromosome-scale genome assembly of the Allis shad, Alosa alosa.</title>
        <authorList>
            <person name="Margot Z."/>
            <person name="Christophe K."/>
            <person name="Cabau C."/>
            <person name="Louis A."/>
            <person name="Berthelot C."/>
            <person name="Parey E."/>
            <person name="Roest Crollius H."/>
            <person name="Montfort J."/>
            <person name="Robinson-Rechavi M."/>
            <person name="Bucao C."/>
            <person name="Bouchez O."/>
            <person name="Gislard M."/>
            <person name="Lluch J."/>
            <person name="Milhes M."/>
            <person name="Lampietro C."/>
            <person name="Lopez Roques C."/>
            <person name="Donnadieu C."/>
            <person name="Braasch I."/>
            <person name="Desvignes T."/>
            <person name="Postlethwait J."/>
            <person name="Bobe J."/>
            <person name="Guiguen Y."/>
        </authorList>
    </citation>
    <scope>NUCLEOTIDE SEQUENCE [LARGE SCALE GENOMIC DNA]</scope>
    <source>
        <strain evidence="1">M-15738</strain>
        <tissue evidence="1">Blood</tissue>
    </source>
</reference>
<comment type="caution">
    <text evidence="1">The sequence shown here is derived from an EMBL/GenBank/DDBJ whole genome shotgun (WGS) entry which is preliminary data.</text>
</comment>
<dbReference type="EMBL" id="JADWDJ010000017">
    <property type="protein sequence ID" value="KAG5267537.1"/>
    <property type="molecule type" value="Genomic_DNA"/>
</dbReference>
<protein>
    <submittedName>
        <fullName evidence="1">Uncharacterized protein</fullName>
    </submittedName>
</protein>
<feature type="non-terminal residue" evidence="1">
    <location>
        <position position="54"/>
    </location>
</feature>
<keyword evidence="2" id="KW-1185">Reference proteome</keyword>